<dbReference type="RefSeq" id="WP_212517749.1">
    <property type="nucleotide sequence ID" value="NZ_JAGSOH010000019.1"/>
</dbReference>
<feature type="region of interest" description="Disordered" evidence="1">
    <location>
        <begin position="1"/>
        <end position="21"/>
    </location>
</feature>
<dbReference type="EMBL" id="JAGSOH010000019">
    <property type="protein sequence ID" value="MBR7826601.1"/>
    <property type="molecule type" value="Genomic_DNA"/>
</dbReference>
<evidence type="ECO:0000313" key="4">
    <source>
        <dbReference type="Proteomes" id="UP000676325"/>
    </source>
</evidence>
<feature type="compositionally biased region" description="Polar residues" evidence="1">
    <location>
        <begin position="875"/>
        <end position="886"/>
    </location>
</feature>
<name>A0A941IKC9_9ACTN</name>
<proteinExistence type="predicted"/>
<organism evidence="3 4">
    <name type="scientific">Actinospica acidithermotolerans</name>
    <dbReference type="NCBI Taxonomy" id="2828514"/>
    <lineage>
        <taxon>Bacteria</taxon>
        <taxon>Bacillati</taxon>
        <taxon>Actinomycetota</taxon>
        <taxon>Actinomycetes</taxon>
        <taxon>Catenulisporales</taxon>
        <taxon>Actinospicaceae</taxon>
        <taxon>Actinospica</taxon>
    </lineage>
</organism>
<sequence>MTRPSDWSALGLSSDPTPGDPDQVQDVLNLINTLATDYGTILDTINKVNGYADTGNLSGATADALKAQMNGRITNFVKSAQTAFTQAGPVLQTYLTALNDHQTTADNLLTQAQNSGLKSTDSTVKGWASTASQAGSDLTSAAKTAASAIENLPGPSDPLSAWEEFLQILGWIALLLILPAMIFGGVLALVEFVVNAVLFVNALVQFAQGNLSIGGLLLALLGVIAPTTRGISLGELVDLVKGMASFAKTGFVSIRAGLSDFMDLLVNTKFTDLLSIETLTKMGNFVLKGGVWVLNGLKDLPTTLITAGTTFAAKLGELFVAGGLKIFTSLRTGSFLSLILPIDAIEVEKLGLMSAFRLGFLERGLGITASPATNLLDLSKLALGGVKTGEFHFAGFGYLDVPKTSAIDINIGHGLEASLPNLNTDFRLATLDGHISAPRISMGNLAAGFTHDALSVGTISTHMPHTNFGLNKLEIPDLRFPKELNNIGNGTVITKMNDLSFVTVHEDKLPANIDMNSSHISVPTLHSAEVSIPSMHADNLSISSVRSGDMSIPNLHAANINVAGMHTGDMNIAGLRSGELSVPTLHTADINVAGMHGENLSVPTIHTTDINVPAMHADNLNLPVIHTTDVNVSGLHDGNLNMPILHETSAPNLGSSSVHMTGNLQHINIPSLHINNLQTSDLHNVDLASNAVTKMPTAQELPNLSAIAHTQINVADMHGLPVTQTDSGLKIDGKSISAGHVEVTNVDTAHVNLTANVANVDVNIGTHAHTELNVNMSGEALHLANPDVNALQHLAANDSATAVHLNASTGTPRLTAPQLDVGRLGEDSRGAIPPEIRNLQANPEIPVHANDSGIRVNISEGQFGTKHDIIEPATDSSSIPAVSSTGVDEGAAHSAGSRGTEFSEPDLAGKPGLIDPNGEKLAVAWTDFKQAQNLFIQAKADHDLQFHGADPKVGEAGPAFKGKAPQTNAQAESVHNLQNAAKGFAEASAKLHDVRTSALDLTLQDRGAVLDSLKERPRLLGGMKDTDVPLHVHEDTGEVTVATRALGQDHQLVISFGTDRQEFGEVVNVHNGETLFHGTLTDDLAHGGIRIDSFDNNGFREFSHDGTLIASERVLVDVHGQQFGTVTVDHTAGGLADLRTADEHLTGLDVEHSANGNITIGAANDWRMWQFDFAGRLTIEPRQLFDHLGNETTGVLLDHENNLAHAFFRDGTTDAFSFHPAQDGTGGFRLDLTDNGDVWMGYDAGGHMAGYGMPLRHADGHGIGDLTVDIHDPQAHTMSITTHDGADVPPTHAEINGNTITVTSHNGDIVEVSTGVDHAVLTRADLHTSQYGGDFGTLRVNYGDGSATFRDIPGVRWNFEHDGAHAGFTLTSEDGVHTLAFGGANDLRFSQLTTRDHGTLDLTNVHIRTDHTAGPNGETHTLVDDAGNAIGGRQITQNLDGHFTVTEIAPGHYRNGASTEFSGVTGHVLTQRTNLQDFNGLHIHEDHVHADPNTGGATTTIRNDENFAMAGFLVIRDENGHFTVTDTGNTHEEGNFTEFDGTTGSVRARETNLQDFGGLRVHEDRLTLDPNTGAPTMSVRNEDGLPIGGFEIQRTGDGRLIVTDVSNTHAHGAASEFDGVTGGILVRRTNLAQSHGMQVHEDHINLDPRNEPTITVRAHDDTVLTDFQAERNPAGNLVVTDVGHTHSNGSTAEFDGLSGDIITRRTNLESFDGMHIHEDHLTPDVRTGEQTITVRADDGTVVAGFRAERDPAGNFVLTDTSDTYMRGAGAQFDGLSGALITRRTNLESFGGLHVHEDHLNPDVHGDPATTVRAADGTVSADLQAGRNAAGNLVVTDIGHTYRNGSTAEFDGLSGSILARRANLEDFGGLHVFEDHGNLDVHGEPTISVHNADGSGRPDFQVDEHNGDFVVTNIGNGHAHGSVAEFDSATGAMHYQQLNVENFGGRYIHEDHVNLTPGGFPTTTIRNADGSVSHDFDVNRFGVTHYMVTDTRLGHTHDAYTEFDGLTGNIRTQRFNLGDFNDRHLVEDHLNPDGAGNPAITIRDSNTNAVVGNFRGARAANGHFHVTDIHPFSTRGSHVEFDGATGAMHYRRTELQDFGNLHIHEDHLNLGADGRPTVTVRDNTDAVVPHFAQSTTRANVVRLTDTRVGLTEGDYAEFTQNLGRIESRQDHLQDSSGLQLNTDYLNRDANNHPTLQVRDGSNAVSTRFTLTRSADGNSVILTDTAAAHLGETRTFNLGNRLIGARIGIRNAKGGLTPDRFDVEFRMGADGTWTGRWTRTDAGARDAGLPKAYNSSGSATLQKNGTLLLTGADKTPLFGRERLAIGQELEVLKFPNGRRQWTSWDDAGHLTDNGFRRFANDDAGVDAKDVNSWGATIRQYRTGIDGGLVRGEKMPDGSFTWTRFDKDGALKLSGNRARTPWGSGAFGWKDTFRDGAAFRPAQEHWSAFNFVAHAGHYREHGISGDAVNGFGVKTSFKEISQQGKDTGSLETIANNHTLEFTRYSEQRIPDFLWKWHTSKYDTVDFPNRGFFTGDSRFQVFSWVEKDAAGARAGHGVRVLTPDGSNFDFTDGGKLVRSTIKLDNGNKIEIGKTADGRSWDQYPAGLNNPAGRPPLHWREMNGSTVVQSGTRSFFNNKTWADRFTDPAGIERVARYTTDEGDVVHFTSDARPQFDATQPHGVGPHDNMPSITRNTMGQLIERNDHFGGMDAGDIVGRGNPRTGRWSWDDGLGNDGVRISYRNGGKGSWDDSFADFERNDGRFLQIRDYRALNKGSSLRSWREPNGTWESAKFNAKGEMDNASRAVREWKDSNGNFHALTQDARSPKTADWRDVRVQPDGTRLTVRESIGGKVRIYGDQGTHGMNVWKEYDFGSVWRQRDAITETHPGGDRVYFIEKESFQKQWRMTDLNGDLIRYRGTSGAIMERGTFGQWTQVGLEREVKGLVPALNEFRGWNRMLREPNRVQFTRSDGAVGELRGKWTKIGQKSVFDFLQDFTIDVVANIIITGATEGWDFTPGQVGGFFAGAAVRSGFKAGYGVLTETWLKDFRDGLRNIDGGKDWNRQPYNNDKHWDNEWAGNENPTRWRSGTFDYFVGGTLVPAFGSFFATLITGSTLGVGKEGTVLSGDALWDAAGRAMAGSLVGGLTVGAVKTLGHVGLSGRWFHSGGFADITLQFGEKMLTDFLVNDLLSHADTLNAGYVAKIVAAQQEAAKNGDGGNQNGNGA</sequence>
<evidence type="ECO:0000313" key="3">
    <source>
        <dbReference type="EMBL" id="MBR7826601.1"/>
    </source>
</evidence>
<evidence type="ECO:0000256" key="2">
    <source>
        <dbReference type="SAM" id="Phobius"/>
    </source>
</evidence>
<evidence type="ECO:0000256" key="1">
    <source>
        <dbReference type="SAM" id="MobiDB-lite"/>
    </source>
</evidence>
<feature type="transmembrane region" description="Helical" evidence="2">
    <location>
        <begin position="168"/>
        <end position="190"/>
    </location>
</feature>
<feature type="region of interest" description="Disordered" evidence="1">
    <location>
        <begin position="947"/>
        <end position="969"/>
    </location>
</feature>
<keyword evidence="2" id="KW-1133">Transmembrane helix</keyword>
<protein>
    <submittedName>
        <fullName evidence="3">Uncharacterized protein</fullName>
    </submittedName>
</protein>
<dbReference type="Gene3D" id="2.160.20.120">
    <property type="match status" value="1"/>
</dbReference>
<keyword evidence="2" id="KW-0812">Transmembrane</keyword>
<dbReference type="Proteomes" id="UP000676325">
    <property type="component" value="Unassembled WGS sequence"/>
</dbReference>
<feature type="transmembrane region" description="Helical" evidence="2">
    <location>
        <begin position="202"/>
        <end position="225"/>
    </location>
</feature>
<comment type="caution">
    <text evidence="3">The sequence shown here is derived from an EMBL/GenBank/DDBJ whole genome shotgun (WGS) entry which is preliminary data.</text>
</comment>
<reference evidence="3" key="1">
    <citation type="submission" date="2021-04" db="EMBL/GenBank/DDBJ databases">
        <title>Genome based classification of Actinospica acidithermotolerans sp. nov., an actinobacterium isolated from an Indonesian hot spring.</title>
        <authorList>
            <person name="Kusuma A.B."/>
            <person name="Putra K.E."/>
            <person name="Nafisah S."/>
            <person name="Loh J."/>
            <person name="Nouioui I."/>
            <person name="Goodfellow M."/>
        </authorList>
    </citation>
    <scope>NUCLEOTIDE SEQUENCE</scope>
    <source>
        <strain evidence="3">MGRD01-02</strain>
    </source>
</reference>
<gene>
    <name evidence="3" type="ORF">KDK95_09820</name>
</gene>
<keyword evidence="2" id="KW-0472">Membrane</keyword>
<feature type="region of interest" description="Disordered" evidence="1">
    <location>
        <begin position="875"/>
        <end position="914"/>
    </location>
</feature>
<keyword evidence="4" id="KW-1185">Reference proteome</keyword>
<accession>A0A941IKC9</accession>